<keyword evidence="4" id="KW-1185">Reference proteome</keyword>
<evidence type="ECO:0000313" key="3">
    <source>
        <dbReference type="EMBL" id="RBP01249.1"/>
    </source>
</evidence>
<feature type="compositionally biased region" description="Basic and acidic residues" evidence="1">
    <location>
        <begin position="24"/>
        <end position="49"/>
    </location>
</feature>
<feature type="compositionally biased region" description="Low complexity" evidence="1">
    <location>
        <begin position="12"/>
        <end position="21"/>
    </location>
</feature>
<protein>
    <submittedName>
        <fullName evidence="3">Uncharacterized protein</fullName>
    </submittedName>
</protein>
<evidence type="ECO:0000256" key="1">
    <source>
        <dbReference type="SAM" id="MobiDB-lite"/>
    </source>
</evidence>
<feature type="transmembrane region" description="Helical" evidence="2">
    <location>
        <begin position="68"/>
        <end position="85"/>
    </location>
</feature>
<accession>A0A366EIG5</accession>
<dbReference type="EMBL" id="QNRK01000057">
    <property type="protein sequence ID" value="RBP01249.1"/>
    <property type="molecule type" value="Genomic_DNA"/>
</dbReference>
<sequence>MSRKSVPFTVPGGSARASAGGARRGPETIDAHSDEWVSDRNTGGKDKGAPPRPEMILDLAAERSLTEIMALAMLVPVALYVFWLMHAMDGRVRC</sequence>
<keyword evidence="2" id="KW-0472">Membrane</keyword>
<proteinExistence type="predicted"/>
<organism evidence="3 4">
    <name type="scientific">Roseiarcus fermentans</name>
    <dbReference type="NCBI Taxonomy" id="1473586"/>
    <lineage>
        <taxon>Bacteria</taxon>
        <taxon>Pseudomonadati</taxon>
        <taxon>Pseudomonadota</taxon>
        <taxon>Alphaproteobacteria</taxon>
        <taxon>Hyphomicrobiales</taxon>
        <taxon>Roseiarcaceae</taxon>
        <taxon>Roseiarcus</taxon>
    </lineage>
</organism>
<evidence type="ECO:0000256" key="2">
    <source>
        <dbReference type="SAM" id="Phobius"/>
    </source>
</evidence>
<evidence type="ECO:0000313" key="4">
    <source>
        <dbReference type="Proteomes" id="UP000253529"/>
    </source>
</evidence>
<dbReference type="AlphaFoldDB" id="A0A366EIG5"/>
<gene>
    <name evidence="3" type="ORF">DFR50_15710</name>
</gene>
<keyword evidence="2" id="KW-0812">Transmembrane</keyword>
<dbReference type="Proteomes" id="UP000253529">
    <property type="component" value="Unassembled WGS sequence"/>
</dbReference>
<reference evidence="3 4" key="1">
    <citation type="submission" date="2018-06" db="EMBL/GenBank/DDBJ databases">
        <title>Genomic Encyclopedia of Type Strains, Phase IV (KMG-IV): sequencing the most valuable type-strain genomes for metagenomic binning, comparative biology and taxonomic classification.</title>
        <authorList>
            <person name="Goeker M."/>
        </authorList>
    </citation>
    <scope>NUCLEOTIDE SEQUENCE [LARGE SCALE GENOMIC DNA]</scope>
    <source>
        <strain evidence="3 4">DSM 24875</strain>
    </source>
</reference>
<feature type="region of interest" description="Disordered" evidence="1">
    <location>
        <begin position="1"/>
        <end position="53"/>
    </location>
</feature>
<keyword evidence="2" id="KW-1133">Transmembrane helix</keyword>
<name>A0A366EIG5_9HYPH</name>
<comment type="caution">
    <text evidence="3">The sequence shown here is derived from an EMBL/GenBank/DDBJ whole genome shotgun (WGS) entry which is preliminary data.</text>
</comment>
<dbReference type="RefSeq" id="WP_147262973.1">
    <property type="nucleotide sequence ID" value="NZ_QNRK01000057.1"/>
</dbReference>